<feature type="chain" id="PRO_5030876049" description="Plastid lipid-associated protein/fibrillin conserved domain-containing protein" evidence="3">
    <location>
        <begin position="20"/>
        <end position="279"/>
    </location>
</feature>
<accession>A0A7S3V5R6</accession>
<dbReference type="EMBL" id="HBIO01004673">
    <property type="protein sequence ID" value="CAE0458378.1"/>
    <property type="molecule type" value="Transcribed_RNA"/>
</dbReference>
<dbReference type="GO" id="GO:0009536">
    <property type="term" value="C:plastid"/>
    <property type="evidence" value="ECO:0007669"/>
    <property type="project" value="UniProtKB-SubCell"/>
</dbReference>
<reference evidence="5" key="1">
    <citation type="submission" date="2021-01" db="EMBL/GenBank/DDBJ databases">
        <authorList>
            <person name="Corre E."/>
            <person name="Pelletier E."/>
            <person name="Niang G."/>
            <person name="Scheremetjew M."/>
            <person name="Finn R."/>
            <person name="Kale V."/>
            <person name="Holt S."/>
            <person name="Cochrane G."/>
            <person name="Meng A."/>
            <person name="Brown T."/>
            <person name="Cohen L."/>
        </authorList>
    </citation>
    <scope>NUCLEOTIDE SEQUENCE</scope>
    <source>
        <strain evidence="5">MM31A-1</strain>
    </source>
</reference>
<feature type="signal peptide" evidence="3">
    <location>
        <begin position="1"/>
        <end position="19"/>
    </location>
</feature>
<dbReference type="Pfam" id="PF04755">
    <property type="entry name" value="PAP_fibrillin"/>
    <property type="match status" value="1"/>
</dbReference>
<sequence length="279" mass="30529">MKNLCQIFALFSFLAKHEMLSLGLEMPRNSISRREVFVKGAGVTTAAVATAFLPQQNAFANNNFIDESSEVTSSPERNALLQKIVSKASDDEVELAIKNLERLDPSKGNAASVDELGGRWELIYSVNAEAFSPLLNLPEPIRPRSLQLIGEDAASVVGDGRIAQVLNFPIIPLTFLLSSGAVPLADPDLSNKDTSNLEIFPPFRFEIQLGSARVQVVEAGSDAEFRALNARDEDAQKAGRNIYKQRYLDMTGKKGDLRISEVTSGDPVIVGEVFVHRRL</sequence>
<gene>
    <name evidence="5" type="ORF">CDEB00056_LOCUS3219</name>
</gene>
<protein>
    <recommendedName>
        <fullName evidence="4">Plastid lipid-associated protein/fibrillin conserved domain-containing protein</fullName>
    </recommendedName>
</protein>
<dbReference type="AlphaFoldDB" id="A0A7S3V5R6"/>
<evidence type="ECO:0000256" key="3">
    <source>
        <dbReference type="SAM" id="SignalP"/>
    </source>
</evidence>
<dbReference type="InterPro" id="IPR006843">
    <property type="entry name" value="PAP/fibrillin_dom"/>
</dbReference>
<evidence type="ECO:0000256" key="2">
    <source>
        <dbReference type="ARBA" id="ARBA00022640"/>
    </source>
</evidence>
<comment type="subcellular location">
    <subcellularLocation>
        <location evidence="1">Plastid</location>
    </subcellularLocation>
</comment>
<keyword evidence="2" id="KW-0934">Plastid</keyword>
<organism evidence="5">
    <name type="scientific">Chaetoceros debilis</name>
    <dbReference type="NCBI Taxonomy" id="122233"/>
    <lineage>
        <taxon>Eukaryota</taxon>
        <taxon>Sar</taxon>
        <taxon>Stramenopiles</taxon>
        <taxon>Ochrophyta</taxon>
        <taxon>Bacillariophyta</taxon>
        <taxon>Coscinodiscophyceae</taxon>
        <taxon>Chaetocerotophycidae</taxon>
        <taxon>Chaetocerotales</taxon>
        <taxon>Chaetocerotaceae</taxon>
        <taxon>Chaetoceros</taxon>
    </lineage>
</organism>
<feature type="domain" description="Plastid lipid-associated protein/fibrillin conserved" evidence="4">
    <location>
        <begin position="86"/>
        <end position="209"/>
    </location>
</feature>
<keyword evidence="3" id="KW-0732">Signal</keyword>
<evidence type="ECO:0000259" key="4">
    <source>
        <dbReference type="Pfam" id="PF04755"/>
    </source>
</evidence>
<name>A0A7S3V5R6_9STRA</name>
<evidence type="ECO:0000256" key="1">
    <source>
        <dbReference type="ARBA" id="ARBA00004474"/>
    </source>
</evidence>
<proteinExistence type="predicted"/>
<evidence type="ECO:0000313" key="5">
    <source>
        <dbReference type="EMBL" id="CAE0458378.1"/>
    </source>
</evidence>